<proteinExistence type="predicted"/>
<feature type="transmembrane region" description="Helical" evidence="2">
    <location>
        <begin position="72"/>
        <end position="105"/>
    </location>
</feature>
<accession>A0A8D8VMF4</accession>
<dbReference type="AlphaFoldDB" id="A0A8D8VMF4"/>
<organism evidence="3">
    <name type="scientific">Cacopsylla melanoneura</name>
    <dbReference type="NCBI Taxonomy" id="428564"/>
    <lineage>
        <taxon>Eukaryota</taxon>
        <taxon>Metazoa</taxon>
        <taxon>Ecdysozoa</taxon>
        <taxon>Arthropoda</taxon>
        <taxon>Hexapoda</taxon>
        <taxon>Insecta</taxon>
        <taxon>Pterygota</taxon>
        <taxon>Neoptera</taxon>
        <taxon>Paraneoptera</taxon>
        <taxon>Hemiptera</taxon>
        <taxon>Sternorrhyncha</taxon>
        <taxon>Psylloidea</taxon>
        <taxon>Psyllidae</taxon>
        <taxon>Psyllinae</taxon>
        <taxon>Cacopsylla</taxon>
    </lineage>
</organism>
<evidence type="ECO:0000256" key="1">
    <source>
        <dbReference type="SAM" id="MobiDB-lite"/>
    </source>
</evidence>
<reference evidence="3" key="1">
    <citation type="submission" date="2021-05" db="EMBL/GenBank/DDBJ databases">
        <authorList>
            <person name="Alioto T."/>
            <person name="Alioto T."/>
            <person name="Gomez Garrido J."/>
        </authorList>
    </citation>
    <scope>NUCLEOTIDE SEQUENCE</scope>
</reference>
<name>A0A8D8VMF4_9HEMI</name>
<dbReference type="EMBL" id="HBUF01367856">
    <property type="protein sequence ID" value="CAG6724529.1"/>
    <property type="molecule type" value="Transcribed_RNA"/>
</dbReference>
<keyword evidence="2" id="KW-0812">Transmembrane</keyword>
<keyword evidence="2" id="KW-1133">Transmembrane helix</keyword>
<keyword evidence="2" id="KW-0472">Membrane</keyword>
<sequence length="109" mass="12012">MLNFISSKSPLAAPLSPESDVFPPDSEVAEHEHDVFDSSSLISECCESHDAAASPPLVPVPGSFLPFFDPLLLWLLLLLLLVTLIVLFLLLFILFACFLLTNLLFLSRL</sequence>
<dbReference type="EMBL" id="HBUF01367854">
    <property type="protein sequence ID" value="CAG6724523.1"/>
    <property type="molecule type" value="Transcribed_RNA"/>
</dbReference>
<evidence type="ECO:0000256" key="2">
    <source>
        <dbReference type="SAM" id="Phobius"/>
    </source>
</evidence>
<protein>
    <submittedName>
        <fullName evidence="3">Uncharacterized protein</fullName>
    </submittedName>
</protein>
<feature type="region of interest" description="Disordered" evidence="1">
    <location>
        <begin position="1"/>
        <end position="25"/>
    </location>
</feature>
<evidence type="ECO:0000313" key="3">
    <source>
        <dbReference type="EMBL" id="CAG6724526.1"/>
    </source>
</evidence>
<feature type="compositionally biased region" description="Low complexity" evidence="1">
    <location>
        <begin position="1"/>
        <end position="19"/>
    </location>
</feature>
<dbReference type="EMBL" id="HBUF01367855">
    <property type="protein sequence ID" value="CAG6724526.1"/>
    <property type="molecule type" value="Transcribed_RNA"/>
</dbReference>